<evidence type="ECO:0000259" key="1">
    <source>
        <dbReference type="Pfam" id="PF05057"/>
    </source>
</evidence>
<organism evidence="2 3">
    <name type="scientific">Phytophthora citrophthora</name>
    <dbReference type="NCBI Taxonomy" id="4793"/>
    <lineage>
        <taxon>Eukaryota</taxon>
        <taxon>Sar</taxon>
        <taxon>Stramenopiles</taxon>
        <taxon>Oomycota</taxon>
        <taxon>Peronosporomycetes</taxon>
        <taxon>Peronosporales</taxon>
        <taxon>Peronosporaceae</taxon>
        <taxon>Phytophthora</taxon>
    </lineage>
</organism>
<dbReference type="Proteomes" id="UP001259832">
    <property type="component" value="Unassembled WGS sequence"/>
</dbReference>
<reference evidence="2" key="1">
    <citation type="submission" date="2023-08" db="EMBL/GenBank/DDBJ databases">
        <title>Reference Genome Resource for the Citrus Pathogen Phytophthora citrophthora.</title>
        <authorList>
            <person name="Moller H."/>
            <person name="Coetzee B."/>
            <person name="Rose L.J."/>
            <person name="Van Niekerk J.M."/>
        </authorList>
    </citation>
    <scope>NUCLEOTIDE SEQUENCE</scope>
    <source>
        <strain evidence="2">STE-U-9442</strain>
    </source>
</reference>
<proteinExistence type="predicted"/>
<feature type="domain" description="DUF676" evidence="1">
    <location>
        <begin position="191"/>
        <end position="314"/>
    </location>
</feature>
<comment type="caution">
    <text evidence="2">The sequence shown here is derived from an EMBL/GenBank/DDBJ whole genome shotgun (WGS) entry which is preliminary data.</text>
</comment>
<dbReference type="Gene3D" id="3.40.50.1820">
    <property type="entry name" value="alpha/beta hydrolase"/>
    <property type="match status" value="1"/>
</dbReference>
<gene>
    <name evidence="2" type="ORF">P3T76_015401</name>
</gene>
<dbReference type="Pfam" id="PF05057">
    <property type="entry name" value="DUF676"/>
    <property type="match status" value="1"/>
</dbReference>
<dbReference type="PANTHER" id="PTHR22538">
    <property type="entry name" value="CILIA- AND FLAGELLA-ASSOCIATED PROTEIN 74"/>
    <property type="match status" value="1"/>
</dbReference>
<dbReference type="AlphaFoldDB" id="A0AAD9LAA6"/>
<dbReference type="InterPro" id="IPR007751">
    <property type="entry name" value="DUF676_lipase-like"/>
</dbReference>
<dbReference type="SUPFAM" id="SSF53474">
    <property type="entry name" value="alpha/beta-Hydrolases"/>
    <property type="match status" value="1"/>
</dbReference>
<dbReference type="InterPro" id="IPR029058">
    <property type="entry name" value="AB_hydrolase_fold"/>
</dbReference>
<dbReference type="PANTHER" id="PTHR22538:SF1">
    <property type="entry name" value="VWFD DOMAIN-CONTAINING PROTEIN"/>
    <property type="match status" value="1"/>
</dbReference>
<evidence type="ECO:0000313" key="2">
    <source>
        <dbReference type="EMBL" id="KAK1929108.1"/>
    </source>
</evidence>
<accession>A0AAD9LAA6</accession>
<protein>
    <recommendedName>
        <fullName evidence="1">DUF676 domain-containing protein</fullName>
    </recommendedName>
</protein>
<keyword evidence="3" id="KW-1185">Reference proteome</keyword>
<sequence>MATPVASDDVSHVIYDVSATFTQGTTEYNYTMVNGKASLSSSGGAFGPDIKCLKEESEVLPPVNSIVAALNQATPVSSIPKDFQCSLDNLFQVSVHSIDFAVCATGASGITMHSSDVDVQVTYLWDKPEVVSDTAVMECATIIQPTQLTPIGRSLLTGASIDHRESRKLAAAFDFSWGDSSCKCKSTPRPCIFIHGLGIKTELPQNQDSFEAYWGDDLPKHAPCCSSMKFAVVDTETIAWTDEKLQQKVCDRVLAVGKSKSKSKISDTIIVAHSMGNLLLAGAIASGKCHLDTKTSTWVGLSGPMSGSMVSDHLQTACQGKDTRLMKAYVDTIGACPVKDAARSVANESGNFSSVILNKAYVKAQKVYQKNVDAVMCSGNGSGLVSRYQIKFWLMHRLVPFKSKDNDGMVEFDSCSKGILASKFGNTWQNRFYKSELNHYDTTFRAGDGLFNKAKMPLKWFECLL</sequence>
<dbReference type="EMBL" id="JASMQC010000052">
    <property type="protein sequence ID" value="KAK1929108.1"/>
    <property type="molecule type" value="Genomic_DNA"/>
</dbReference>
<evidence type="ECO:0000313" key="3">
    <source>
        <dbReference type="Proteomes" id="UP001259832"/>
    </source>
</evidence>
<name>A0AAD9LAA6_9STRA</name>